<evidence type="ECO:0000313" key="2">
    <source>
        <dbReference type="Proteomes" id="UP000554766"/>
    </source>
</evidence>
<organism evidence="1 2">
    <name type="scientific">Pyrobaculum arsenaticum</name>
    <dbReference type="NCBI Taxonomy" id="121277"/>
    <lineage>
        <taxon>Archaea</taxon>
        <taxon>Thermoproteota</taxon>
        <taxon>Thermoprotei</taxon>
        <taxon>Thermoproteales</taxon>
        <taxon>Thermoproteaceae</taxon>
        <taxon>Pyrobaculum</taxon>
    </lineage>
</organism>
<gene>
    <name evidence="1" type="ORF">HC235_04945</name>
</gene>
<comment type="caution">
    <text evidence="1">The sequence shown here is derived from an EMBL/GenBank/DDBJ whole genome shotgun (WGS) entry which is preliminary data.</text>
</comment>
<reference evidence="1 2" key="1">
    <citation type="journal article" date="2020" name="Nat. Commun.">
        <title>The structures of two archaeal type IV pili illuminate evolutionary relationships.</title>
        <authorList>
            <person name="Wang F."/>
            <person name="Baquero D.P."/>
            <person name="Su Z."/>
            <person name="Beltran L.C."/>
            <person name="Prangishvili D."/>
            <person name="Krupovic M."/>
            <person name="Egelman E.H."/>
        </authorList>
    </citation>
    <scope>NUCLEOTIDE SEQUENCE [LARGE SCALE GENOMIC DNA]</scope>
    <source>
        <strain evidence="1 2">2GA</strain>
    </source>
</reference>
<name>A0A7L4P9L2_9CREN</name>
<protein>
    <submittedName>
        <fullName evidence="1">Uncharacterized protein</fullName>
    </submittedName>
</protein>
<accession>A0A7L4P9L2</accession>
<dbReference type="Proteomes" id="UP000554766">
    <property type="component" value="Unassembled WGS sequence"/>
</dbReference>
<evidence type="ECO:0000313" key="1">
    <source>
        <dbReference type="EMBL" id="NYR15304.1"/>
    </source>
</evidence>
<dbReference type="RefSeq" id="WP_164905941.1">
    <property type="nucleotide sequence ID" value="NZ_JAAVJF010000002.1"/>
</dbReference>
<dbReference type="EMBL" id="JAAVJF010000002">
    <property type="protein sequence ID" value="NYR15304.1"/>
    <property type="molecule type" value="Genomic_DNA"/>
</dbReference>
<sequence length="55" mass="5910">MEKLLGFVREMLTHVGGGGGQEYYWRISSGNSANAFSDEKIPPGYLPVAVSTSTC</sequence>
<dbReference type="AlphaFoldDB" id="A0A7L4P9L2"/>
<keyword evidence="2" id="KW-1185">Reference proteome</keyword>
<proteinExistence type="predicted"/>
<dbReference type="GeneID" id="44139591"/>